<feature type="region of interest" description="Disordered" evidence="1">
    <location>
        <begin position="1"/>
        <end position="21"/>
    </location>
</feature>
<dbReference type="Pfam" id="PF04248">
    <property type="entry name" value="NTP_transf_9"/>
    <property type="match status" value="1"/>
</dbReference>
<accession>A0A1H8YQ68</accession>
<keyword evidence="4" id="KW-1185">Reference proteome</keyword>
<dbReference type="OrthoDB" id="285364at2"/>
<name>A0A1H8YQ68_9PSEU</name>
<dbReference type="RefSeq" id="WP_091629612.1">
    <property type="nucleotide sequence ID" value="NZ_FOEF01000044.1"/>
</dbReference>
<evidence type="ECO:0000256" key="1">
    <source>
        <dbReference type="SAM" id="MobiDB-lite"/>
    </source>
</evidence>
<organism evidence="3 4">
    <name type="scientific">Amycolatopsis saalfeldensis</name>
    <dbReference type="NCBI Taxonomy" id="394193"/>
    <lineage>
        <taxon>Bacteria</taxon>
        <taxon>Bacillati</taxon>
        <taxon>Actinomycetota</taxon>
        <taxon>Actinomycetes</taxon>
        <taxon>Pseudonocardiales</taxon>
        <taxon>Pseudonocardiaceae</taxon>
        <taxon>Amycolatopsis</taxon>
    </lineage>
</organism>
<proteinExistence type="predicted"/>
<reference evidence="3 4" key="1">
    <citation type="submission" date="2016-10" db="EMBL/GenBank/DDBJ databases">
        <authorList>
            <person name="de Groot N.N."/>
        </authorList>
    </citation>
    <scope>NUCLEOTIDE SEQUENCE [LARGE SCALE GENOMIC DNA]</scope>
    <source>
        <strain evidence="3 4">DSM 44993</strain>
    </source>
</reference>
<dbReference type="InterPro" id="IPR007361">
    <property type="entry name" value="DUF427"/>
</dbReference>
<protein>
    <submittedName>
        <fullName evidence="3">Uncharacterized conserved protein, DUF427 family</fullName>
    </submittedName>
</protein>
<gene>
    <name evidence="3" type="ORF">SAMN04489732_14424</name>
</gene>
<dbReference type="Proteomes" id="UP000198582">
    <property type="component" value="Unassembled WGS sequence"/>
</dbReference>
<dbReference type="Gene3D" id="2.170.150.40">
    <property type="entry name" value="Domain of unknown function (DUF427)"/>
    <property type="match status" value="1"/>
</dbReference>
<dbReference type="EMBL" id="FOEF01000044">
    <property type="protein sequence ID" value="SEP54365.1"/>
    <property type="molecule type" value="Genomic_DNA"/>
</dbReference>
<sequence>MTQAKQQKIPGPDHPITVEPNPSRVVVKVGGQVVADTTRSQALYEAGYPAVQYIPREDVDLSGFARTEHETYCPYKGNASYYSITSLGADGDNAVWTYEAPYDAVAEIKDHLAFYPNKVTVEEVPAD</sequence>
<dbReference type="AlphaFoldDB" id="A0A1H8YQ68"/>
<evidence type="ECO:0000313" key="3">
    <source>
        <dbReference type="EMBL" id="SEP54365.1"/>
    </source>
</evidence>
<dbReference type="STRING" id="394193.SAMN04489732_14424"/>
<evidence type="ECO:0000259" key="2">
    <source>
        <dbReference type="Pfam" id="PF04248"/>
    </source>
</evidence>
<dbReference type="PANTHER" id="PTHR34310">
    <property type="entry name" value="DUF427 DOMAIN PROTEIN (AFU_ORTHOLOGUE AFUA_3G02220)"/>
    <property type="match status" value="1"/>
</dbReference>
<feature type="domain" description="DUF427" evidence="2">
    <location>
        <begin position="25"/>
        <end position="116"/>
    </location>
</feature>
<dbReference type="PANTHER" id="PTHR34310:SF9">
    <property type="entry name" value="BLR5716 PROTEIN"/>
    <property type="match status" value="1"/>
</dbReference>
<dbReference type="InterPro" id="IPR038694">
    <property type="entry name" value="DUF427_sf"/>
</dbReference>
<evidence type="ECO:0000313" key="4">
    <source>
        <dbReference type="Proteomes" id="UP000198582"/>
    </source>
</evidence>